<protein>
    <submittedName>
        <fullName evidence="1">Uncharacterized protein</fullName>
    </submittedName>
</protein>
<gene>
    <name evidence="1" type="ORF">IQ235_00235</name>
</gene>
<organism evidence="1 2">
    <name type="scientific">Zarconia navalis LEGE 11467</name>
    <dbReference type="NCBI Taxonomy" id="1828826"/>
    <lineage>
        <taxon>Bacteria</taxon>
        <taxon>Bacillati</taxon>
        <taxon>Cyanobacteriota</taxon>
        <taxon>Cyanophyceae</taxon>
        <taxon>Oscillatoriophycideae</taxon>
        <taxon>Oscillatoriales</taxon>
        <taxon>Oscillatoriales incertae sedis</taxon>
        <taxon>Zarconia</taxon>
        <taxon>Zarconia navalis</taxon>
    </lineage>
</organism>
<keyword evidence="2" id="KW-1185">Reference proteome</keyword>
<dbReference type="RefSeq" id="WP_264319485.1">
    <property type="nucleotide sequence ID" value="NZ_JADEXN010000002.1"/>
</dbReference>
<dbReference type="EMBL" id="JADEXN010000002">
    <property type="protein sequence ID" value="MBE9039223.1"/>
    <property type="molecule type" value="Genomic_DNA"/>
</dbReference>
<dbReference type="AlphaFoldDB" id="A0A928VW50"/>
<accession>A0A928VW50</accession>
<sequence length="159" mass="18492">MLTEDLAKKVAISETFNPMLGVTEQVRAVHKLLVRDNTPKILFVDEKSEPGAFFIYFEIENEPYYFVLVVREENDRLVASASYIEAAIRVYLLISSTLLDPIAIIERVKLRPTRSYKIGEKRVPKSLVKFKENRWYFEPQKDIPGTLENKLNFLLLIII</sequence>
<evidence type="ECO:0000313" key="2">
    <source>
        <dbReference type="Proteomes" id="UP000621799"/>
    </source>
</evidence>
<proteinExistence type="predicted"/>
<dbReference type="Proteomes" id="UP000621799">
    <property type="component" value="Unassembled WGS sequence"/>
</dbReference>
<name>A0A928VW50_9CYAN</name>
<comment type="caution">
    <text evidence="1">The sequence shown here is derived from an EMBL/GenBank/DDBJ whole genome shotgun (WGS) entry which is preliminary data.</text>
</comment>
<reference evidence="1" key="1">
    <citation type="submission" date="2020-10" db="EMBL/GenBank/DDBJ databases">
        <authorList>
            <person name="Castelo-Branco R."/>
            <person name="Eusebio N."/>
            <person name="Adriana R."/>
            <person name="Vieira A."/>
            <person name="Brugerolle De Fraissinette N."/>
            <person name="Rezende De Castro R."/>
            <person name="Schneider M.P."/>
            <person name="Vasconcelos V."/>
            <person name="Leao P.N."/>
        </authorList>
    </citation>
    <scope>NUCLEOTIDE SEQUENCE</scope>
    <source>
        <strain evidence="1">LEGE 11467</strain>
    </source>
</reference>
<evidence type="ECO:0000313" key="1">
    <source>
        <dbReference type="EMBL" id="MBE9039223.1"/>
    </source>
</evidence>